<keyword evidence="14" id="KW-1185">Reference proteome</keyword>
<dbReference type="SUPFAM" id="SSF52096">
    <property type="entry name" value="ClpP/crotonase"/>
    <property type="match status" value="1"/>
</dbReference>
<evidence type="ECO:0000256" key="11">
    <source>
        <dbReference type="ARBA" id="ARBA00031181"/>
    </source>
</evidence>
<dbReference type="InterPro" id="IPR045004">
    <property type="entry name" value="ECH_dom"/>
</dbReference>
<organism evidence="13">
    <name type="scientific">Oikopleura dioica</name>
    <name type="common">Tunicate</name>
    <dbReference type="NCBI Taxonomy" id="34765"/>
    <lineage>
        <taxon>Eukaryota</taxon>
        <taxon>Metazoa</taxon>
        <taxon>Chordata</taxon>
        <taxon>Tunicata</taxon>
        <taxon>Appendicularia</taxon>
        <taxon>Copelata</taxon>
        <taxon>Oikopleuridae</taxon>
        <taxon>Oikopleura</taxon>
    </lineage>
</organism>
<dbReference type="InterPro" id="IPR029045">
    <property type="entry name" value="ClpP/crotonase-like_dom_sf"/>
</dbReference>
<dbReference type="CDD" id="cd06558">
    <property type="entry name" value="crotonase-like"/>
    <property type="match status" value="1"/>
</dbReference>
<evidence type="ECO:0000313" key="13">
    <source>
        <dbReference type="EMBL" id="CBY11379.1"/>
    </source>
</evidence>
<evidence type="ECO:0000256" key="2">
    <source>
        <dbReference type="ARBA" id="ARBA00004173"/>
    </source>
</evidence>
<evidence type="ECO:0000256" key="4">
    <source>
        <dbReference type="ARBA" id="ARBA00005254"/>
    </source>
</evidence>
<evidence type="ECO:0000259" key="12">
    <source>
        <dbReference type="Pfam" id="PF16113"/>
    </source>
</evidence>
<evidence type="ECO:0000256" key="6">
    <source>
        <dbReference type="ARBA" id="ARBA00016714"/>
    </source>
</evidence>
<dbReference type="InterPro" id="IPR032259">
    <property type="entry name" value="HIBYL-CoA-H"/>
</dbReference>
<gene>
    <name evidence="13" type="ORF">GSOID_T00015698001</name>
</gene>
<proteinExistence type="inferred from homology"/>
<dbReference type="EC" id="3.1.2.4" evidence="5"/>
<dbReference type="NCBIfam" id="NF004127">
    <property type="entry name" value="PRK05617.1"/>
    <property type="match status" value="1"/>
</dbReference>
<dbReference type="InParanoid" id="E4XNE1"/>
<evidence type="ECO:0000256" key="8">
    <source>
        <dbReference type="ARBA" id="ARBA00022801"/>
    </source>
</evidence>
<comment type="subcellular location">
    <subcellularLocation>
        <location evidence="2">Mitochondrion</location>
    </subcellularLocation>
</comment>
<comment type="pathway">
    <text evidence="3">Amino-acid degradation; L-valine degradation.</text>
</comment>
<feature type="domain" description="Enoyl-CoA hydratase/isomerase" evidence="12">
    <location>
        <begin position="19"/>
        <end position="346"/>
    </location>
</feature>
<dbReference type="GO" id="GO:0006574">
    <property type="term" value="P:L-valine catabolic process"/>
    <property type="evidence" value="ECO:0007669"/>
    <property type="project" value="UniProtKB-UniPathway"/>
</dbReference>
<evidence type="ECO:0000256" key="7">
    <source>
        <dbReference type="ARBA" id="ARBA00022456"/>
    </source>
</evidence>
<name>E4XNE1_OIKDI</name>
<evidence type="ECO:0000256" key="10">
    <source>
        <dbReference type="ARBA" id="ARBA00024871"/>
    </source>
</evidence>
<dbReference type="PANTHER" id="PTHR43176">
    <property type="entry name" value="3-HYDROXYISOBUTYRYL-COA HYDROLASE-RELATED"/>
    <property type="match status" value="1"/>
</dbReference>
<keyword evidence="7" id="KW-0101">Branched-chain amino acid catabolism</keyword>
<dbReference type="EMBL" id="FN653083">
    <property type="protein sequence ID" value="CBY11379.1"/>
    <property type="molecule type" value="Genomic_DNA"/>
</dbReference>
<dbReference type="Gene3D" id="3.90.226.10">
    <property type="entry name" value="2-enoyl-CoA Hydratase, Chain A, domain 1"/>
    <property type="match status" value="1"/>
</dbReference>
<dbReference type="FunFam" id="3.90.226.10:FF:000026">
    <property type="entry name" value="3-hydroxyisobutyryl-CoA hydrolase, mitochondrial"/>
    <property type="match status" value="1"/>
</dbReference>
<dbReference type="OrthoDB" id="1737613at2759"/>
<dbReference type="PANTHER" id="PTHR43176:SF3">
    <property type="entry name" value="3-HYDROXYISOBUTYRYL-COA HYDROLASE, MITOCHONDRIAL"/>
    <property type="match status" value="1"/>
</dbReference>
<accession>E4XNE1</accession>
<dbReference type="AlphaFoldDB" id="E4XNE1"/>
<keyword evidence="9" id="KW-0496">Mitochondrion</keyword>
<dbReference type="GO" id="GO:0003860">
    <property type="term" value="F:3-hydroxyisobutyryl-CoA hydrolase activity"/>
    <property type="evidence" value="ECO:0007669"/>
    <property type="project" value="UniProtKB-EC"/>
</dbReference>
<reference evidence="13" key="1">
    <citation type="journal article" date="2010" name="Science">
        <title>Plasticity of animal genome architecture unmasked by rapid evolution of a pelagic tunicate.</title>
        <authorList>
            <person name="Denoeud F."/>
            <person name="Henriet S."/>
            <person name="Mungpakdee S."/>
            <person name="Aury J.M."/>
            <person name="Da Silva C."/>
            <person name="Brinkmann H."/>
            <person name="Mikhaleva J."/>
            <person name="Olsen L.C."/>
            <person name="Jubin C."/>
            <person name="Canestro C."/>
            <person name="Bouquet J.M."/>
            <person name="Danks G."/>
            <person name="Poulain J."/>
            <person name="Campsteijn C."/>
            <person name="Adamski M."/>
            <person name="Cross I."/>
            <person name="Yadetie F."/>
            <person name="Muffato M."/>
            <person name="Louis A."/>
            <person name="Butcher S."/>
            <person name="Tsagkogeorga G."/>
            <person name="Konrad A."/>
            <person name="Singh S."/>
            <person name="Jensen M.F."/>
            <person name="Cong E.H."/>
            <person name="Eikeseth-Otteraa H."/>
            <person name="Noel B."/>
            <person name="Anthouard V."/>
            <person name="Porcel B.M."/>
            <person name="Kachouri-Lafond R."/>
            <person name="Nishino A."/>
            <person name="Ugolini M."/>
            <person name="Chourrout P."/>
            <person name="Nishida H."/>
            <person name="Aasland R."/>
            <person name="Huzurbazar S."/>
            <person name="Westhof E."/>
            <person name="Delsuc F."/>
            <person name="Lehrach H."/>
            <person name="Reinhardt R."/>
            <person name="Weissenbach J."/>
            <person name="Roy S.W."/>
            <person name="Artiguenave F."/>
            <person name="Postlethwait J.H."/>
            <person name="Manak J.R."/>
            <person name="Thompson E.M."/>
            <person name="Jaillon O."/>
            <person name="Du Pasquier L."/>
            <person name="Boudinot P."/>
            <person name="Liberles D.A."/>
            <person name="Volff J.N."/>
            <person name="Philippe H."/>
            <person name="Lenhard B."/>
            <person name="Roest Crollius H."/>
            <person name="Wincker P."/>
            <person name="Chourrout D."/>
        </authorList>
    </citation>
    <scope>NUCLEOTIDE SEQUENCE [LARGE SCALE GENOMIC DNA]</scope>
</reference>
<dbReference type="UniPathway" id="UPA00362"/>
<protein>
    <recommendedName>
        <fullName evidence="6">3-hydroxyisobutyryl-CoA hydrolase, mitochondrial</fullName>
        <ecNumber evidence="5">3.1.2.4</ecNumber>
    </recommendedName>
    <alternativeName>
        <fullName evidence="11">3-hydroxyisobutyryl-coenzyme A hydrolase</fullName>
    </alternativeName>
</protein>
<dbReference type="Pfam" id="PF16113">
    <property type="entry name" value="ECH_2"/>
    <property type="match status" value="1"/>
</dbReference>
<evidence type="ECO:0000256" key="3">
    <source>
        <dbReference type="ARBA" id="ARBA00005109"/>
    </source>
</evidence>
<comment type="function">
    <text evidence="10">Hydrolyzes 3-hydroxyisobutyryl-CoA (HIBYL-CoA), a saline catabolite. Has high activity toward isobutyryl-CoA. Could be an isobutyryl-CoA dehydrogenase that functions in valine catabolism. Also hydrolyzes 3-hydroxypropanoyl-CoA.</text>
</comment>
<comment type="similarity">
    <text evidence="4">Belongs to the enoyl-CoA hydratase/isomerase family.</text>
</comment>
<dbReference type="Proteomes" id="UP000001307">
    <property type="component" value="Unassembled WGS sequence"/>
</dbReference>
<dbReference type="FunCoup" id="E4XNE1">
    <property type="interactions" value="306"/>
</dbReference>
<sequence>MRFTRTLRDPVKFQRAGNVGIVTLNRPKALNALNHPIVKMMRPQLKTWEESGIDRVILKAEGGKAFCAGGDIKDLTLPTYNGDYDSGANFFREEYQLDYQLGTFPKPVISLIHGVVMGGGVGISCHTPIRIATEKTLFAMPETSIGLFPDVGGGFFLPRIPIPGFGLFLGLTGQRLKGPDCQHGHVSTHTISSDKLADIEKFLIDLPENLCAEEIGEAIQRFQISIGEFSLAGQIDNIQKYFENPKSLVELVQELESSTGEWEQKVAKKLRSMSPTSLAITFKQIQDGKNMSFYDVFSMEYRLAYQCLRHEFPEGVRALLVDRDNSPQWNPATIEEISDSLMQTFFEEKPNAWHPTKPWE</sequence>
<evidence type="ECO:0000256" key="9">
    <source>
        <dbReference type="ARBA" id="ARBA00023128"/>
    </source>
</evidence>
<evidence type="ECO:0000256" key="5">
    <source>
        <dbReference type="ARBA" id="ARBA00011915"/>
    </source>
</evidence>
<keyword evidence="8" id="KW-0378">Hydrolase</keyword>
<evidence type="ECO:0000313" key="14">
    <source>
        <dbReference type="Proteomes" id="UP000001307"/>
    </source>
</evidence>
<comment type="catalytic activity">
    <reaction evidence="1">
        <text>3-hydroxy-2-methylpropanoyl-CoA + H2O = 3-hydroxy-2-methylpropanoate + CoA + H(+)</text>
        <dbReference type="Rhea" id="RHEA:20888"/>
        <dbReference type="ChEBI" id="CHEBI:11805"/>
        <dbReference type="ChEBI" id="CHEBI:15377"/>
        <dbReference type="ChEBI" id="CHEBI:15378"/>
        <dbReference type="ChEBI" id="CHEBI:57287"/>
        <dbReference type="ChEBI" id="CHEBI:57340"/>
        <dbReference type="EC" id="3.1.2.4"/>
    </reaction>
</comment>
<dbReference type="GO" id="GO:0005739">
    <property type="term" value="C:mitochondrion"/>
    <property type="evidence" value="ECO:0007669"/>
    <property type="project" value="UniProtKB-SubCell"/>
</dbReference>
<evidence type="ECO:0000256" key="1">
    <source>
        <dbReference type="ARBA" id="ARBA00001709"/>
    </source>
</evidence>